<comment type="caution">
    <text evidence="3">The sequence shown here is derived from an EMBL/GenBank/DDBJ whole genome shotgun (WGS) entry which is preliminary data.</text>
</comment>
<accession>A0ABS4AID0</accession>
<keyword evidence="2" id="KW-0732">Signal</keyword>
<dbReference type="SUPFAM" id="SSF53254">
    <property type="entry name" value="Phosphoglycerate mutase-like"/>
    <property type="match status" value="1"/>
</dbReference>
<gene>
    <name evidence="3" type="ORF">J8J14_18590</name>
</gene>
<protein>
    <submittedName>
        <fullName evidence="3">Histidine phosphatase family protein</fullName>
    </submittedName>
</protein>
<dbReference type="CDD" id="cd07040">
    <property type="entry name" value="HP"/>
    <property type="match status" value="1"/>
</dbReference>
<feature type="region of interest" description="Disordered" evidence="1">
    <location>
        <begin position="48"/>
        <end position="68"/>
    </location>
</feature>
<feature type="compositionally biased region" description="Basic and acidic residues" evidence="1">
    <location>
        <begin position="48"/>
        <end position="61"/>
    </location>
</feature>
<dbReference type="RefSeq" id="WP_209381053.1">
    <property type="nucleotide sequence ID" value="NZ_JAGIZB010000020.1"/>
</dbReference>
<sequence>MRRRSLLLLLAAAPAKAQVPALLPAEQALPLLREGGLNIYMRHATTDRSQVDTGRLGDRGGQRNLSPAGEAMARDLGAAMRRLGVPPAEVLTSEVFRAQDTARLAFGTARIHPALIADDYTRRDARQDAAEISALLGERIRGGNRLMVGHIVPLGMILGRSLAQAEFPEGSLALFRPGDAGWRFLGIVPAEVLIAAAR</sequence>
<feature type="signal peptide" evidence="2">
    <location>
        <begin position="1"/>
        <end position="17"/>
    </location>
</feature>
<dbReference type="EMBL" id="JAGIZB010000020">
    <property type="protein sequence ID" value="MBP0446788.1"/>
    <property type="molecule type" value="Genomic_DNA"/>
</dbReference>
<dbReference type="Pfam" id="PF00300">
    <property type="entry name" value="His_Phos_1"/>
    <property type="match status" value="1"/>
</dbReference>
<dbReference type="Gene3D" id="3.40.50.1240">
    <property type="entry name" value="Phosphoglycerate mutase-like"/>
    <property type="match status" value="1"/>
</dbReference>
<keyword evidence="4" id="KW-1185">Reference proteome</keyword>
<reference evidence="3 4" key="1">
    <citation type="submission" date="2021-03" db="EMBL/GenBank/DDBJ databases">
        <authorList>
            <person name="So Y."/>
        </authorList>
    </citation>
    <scope>NUCLEOTIDE SEQUENCE [LARGE SCALE GENOMIC DNA]</scope>
    <source>
        <strain evidence="3 4">SSH11</strain>
    </source>
</reference>
<evidence type="ECO:0000256" key="2">
    <source>
        <dbReference type="SAM" id="SignalP"/>
    </source>
</evidence>
<dbReference type="InterPro" id="IPR013078">
    <property type="entry name" value="His_Pase_superF_clade-1"/>
</dbReference>
<name>A0ABS4AID0_9PROT</name>
<organism evidence="3 4">
    <name type="scientific">Pararoseomonas baculiformis</name>
    <dbReference type="NCBI Taxonomy" id="2820812"/>
    <lineage>
        <taxon>Bacteria</taxon>
        <taxon>Pseudomonadati</taxon>
        <taxon>Pseudomonadota</taxon>
        <taxon>Alphaproteobacteria</taxon>
        <taxon>Acetobacterales</taxon>
        <taxon>Acetobacteraceae</taxon>
        <taxon>Pararoseomonas</taxon>
    </lineage>
</organism>
<evidence type="ECO:0000256" key="1">
    <source>
        <dbReference type="SAM" id="MobiDB-lite"/>
    </source>
</evidence>
<evidence type="ECO:0000313" key="3">
    <source>
        <dbReference type="EMBL" id="MBP0446788.1"/>
    </source>
</evidence>
<dbReference type="InterPro" id="IPR029033">
    <property type="entry name" value="His_PPase_superfam"/>
</dbReference>
<dbReference type="Proteomes" id="UP000681594">
    <property type="component" value="Unassembled WGS sequence"/>
</dbReference>
<feature type="chain" id="PRO_5045756744" evidence="2">
    <location>
        <begin position="18"/>
        <end position="198"/>
    </location>
</feature>
<proteinExistence type="predicted"/>
<evidence type="ECO:0000313" key="4">
    <source>
        <dbReference type="Proteomes" id="UP000681594"/>
    </source>
</evidence>